<dbReference type="PANTHER" id="PTHR30290:SF64">
    <property type="entry name" value="ABC TRANSPORTER PERIPLASMIC BINDING PROTEIN"/>
    <property type="match status" value="1"/>
</dbReference>
<dbReference type="InterPro" id="IPR000914">
    <property type="entry name" value="SBP_5_dom"/>
</dbReference>
<dbReference type="GO" id="GO:0043190">
    <property type="term" value="C:ATP-binding cassette (ABC) transporter complex"/>
    <property type="evidence" value="ECO:0007669"/>
    <property type="project" value="InterPro"/>
</dbReference>
<proteinExistence type="inferred from homology"/>
<keyword evidence="3" id="KW-0732">Signal</keyword>
<dbReference type="PROSITE" id="PS51318">
    <property type="entry name" value="TAT"/>
    <property type="match status" value="1"/>
</dbReference>
<dbReference type="RefSeq" id="WP_149818810.1">
    <property type="nucleotide sequence ID" value="NZ_VUOA01000027.1"/>
</dbReference>
<dbReference type="EMBL" id="VUOA01000027">
    <property type="protein sequence ID" value="KAA2236382.1"/>
    <property type="molecule type" value="Genomic_DNA"/>
</dbReference>
<comment type="similarity">
    <text evidence="2">Belongs to the bacterial solute-binding protein 5 family.</text>
</comment>
<evidence type="ECO:0000259" key="4">
    <source>
        <dbReference type="Pfam" id="PF00496"/>
    </source>
</evidence>
<dbReference type="AlphaFoldDB" id="A0A5B2VD97"/>
<dbReference type="CDD" id="cd08497">
    <property type="entry name" value="MbnE-like"/>
    <property type="match status" value="1"/>
</dbReference>
<keyword evidence="6" id="KW-1185">Reference proteome</keyword>
<organism evidence="5 6">
    <name type="scientific">Salinarimonas soli</name>
    <dbReference type="NCBI Taxonomy" id="1638099"/>
    <lineage>
        <taxon>Bacteria</taxon>
        <taxon>Pseudomonadati</taxon>
        <taxon>Pseudomonadota</taxon>
        <taxon>Alphaproteobacteria</taxon>
        <taxon>Hyphomicrobiales</taxon>
        <taxon>Salinarimonadaceae</taxon>
        <taxon>Salinarimonas</taxon>
    </lineage>
</organism>
<comment type="subcellular location">
    <subcellularLocation>
        <location evidence="1">Periplasm</location>
    </subcellularLocation>
</comment>
<comment type="caution">
    <text evidence="5">The sequence shown here is derived from an EMBL/GenBank/DDBJ whole genome shotgun (WGS) entry which is preliminary data.</text>
</comment>
<dbReference type="GO" id="GO:0030288">
    <property type="term" value="C:outer membrane-bounded periplasmic space"/>
    <property type="evidence" value="ECO:0007669"/>
    <property type="project" value="TreeGrafter"/>
</dbReference>
<dbReference type="GO" id="GO:1904680">
    <property type="term" value="F:peptide transmembrane transporter activity"/>
    <property type="evidence" value="ECO:0007669"/>
    <property type="project" value="TreeGrafter"/>
</dbReference>
<dbReference type="PIRSF" id="PIRSF002741">
    <property type="entry name" value="MppA"/>
    <property type="match status" value="1"/>
</dbReference>
<dbReference type="InterPro" id="IPR039424">
    <property type="entry name" value="SBP_5"/>
</dbReference>
<protein>
    <submittedName>
        <fullName evidence="5">ABC transporter substrate-binding protein</fullName>
    </submittedName>
</protein>
<dbReference type="Proteomes" id="UP000323142">
    <property type="component" value="Unassembled WGS sequence"/>
</dbReference>
<reference evidence="5 6" key="1">
    <citation type="submission" date="2019-09" db="EMBL/GenBank/DDBJ databases">
        <title>Salinarimonas rosea gen. nov., sp. nov., a new member of the a-2 subgroup of the Proteobacteria.</title>
        <authorList>
            <person name="Liu J."/>
        </authorList>
    </citation>
    <scope>NUCLEOTIDE SEQUENCE [LARGE SCALE GENOMIC DNA]</scope>
    <source>
        <strain evidence="5 6">BN140002</strain>
    </source>
</reference>
<evidence type="ECO:0000313" key="6">
    <source>
        <dbReference type="Proteomes" id="UP000323142"/>
    </source>
</evidence>
<sequence length="618" mass="69454">MSPTRRELLIGAAALGATPALPALAQEGERESHGLSAFGDLKYPADFPHFEYVNPRAPKGGSASYTISSGTGNQSFQTFNTLNIYVLKGDGAAGMGLTFDSLMAASLDEPDSLYGLVAKSVRISPDGRVYRFRLRPEARFHDGSRITARDVVFSLETLKTKGHPAYVQLLRPLESVTAEGDDVVTVRFVEKRGRDAPLVVAGMPIFSAAYYATRPFEESTLEAPLGSGPYRVKRVEVGRFITFERVPDFWAKDLPVMVGLNNFDEVRYEYFRDREAGYQAFTSGAYTIREEFTSRVWKTRYDFPALREGKVIREELADETPSGAQGWFINMRREKFADPRVREALIQCFDFEWTNANIMFSVMRRTQSMFENSPLKASGPPSPEELRLLEPFRASLDPEVFGEPVTPPVSDGSGQDRRLLRRAGELLAQAGFKRDAGGVMRQPNGQPFTIEFLEDDGSLQPHTNPFIKNLRLLGIDASIRMVDPAQYQRRVEEFDFDLTVRRYSFGLAPGEAIRNNMGSAAAKTRGSSNLAGISHPAVDALVEAVIQAKTREEVTIAARALDRVLRAQRFWVPQWFRAENWIAYWDQYARPEILPKYGRAAFSAWWYDPEKAKRIGRT</sequence>
<gene>
    <name evidence="5" type="ORF">F0L46_14665</name>
</gene>
<dbReference type="SUPFAM" id="SSF53850">
    <property type="entry name" value="Periplasmic binding protein-like II"/>
    <property type="match status" value="1"/>
</dbReference>
<evidence type="ECO:0000256" key="2">
    <source>
        <dbReference type="ARBA" id="ARBA00005695"/>
    </source>
</evidence>
<evidence type="ECO:0000256" key="1">
    <source>
        <dbReference type="ARBA" id="ARBA00004418"/>
    </source>
</evidence>
<dbReference type="InterPro" id="IPR006311">
    <property type="entry name" value="TAT_signal"/>
</dbReference>
<evidence type="ECO:0000313" key="5">
    <source>
        <dbReference type="EMBL" id="KAA2236382.1"/>
    </source>
</evidence>
<feature type="domain" description="Solute-binding protein family 5" evidence="4">
    <location>
        <begin position="114"/>
        <end position="521"/>
    </location>
</feature>
<dbReference type="PANTHER" id="PTHR30290">
    <property type="entry name" value="PERIPLASMIC BINDING COMPONENT OF ABC TRANSPORTER"/>
    <property type="match status" value="1"/>
</dbReference>
<dbReference type="Gene3D" id="3.40.190.10">
    <property type="entry name" value="Periplasmic binding protein-like II"/>
    <property type="match status" value="1"/>
</dbReference>
<name>A0A5B2VD97_9HYPH</name>
<reference evidence="5 6" key="2">
    <citation type="submission" date="2019-09" db="EMBL/GenBank/DDBJ databases">
        <authorList>
            <person name="Jin C."/>
        </authorList>
    </citation>
    <scope>NUCLEOTIDE SEQUENCE [LARGE SCALE GENOMIC DNA]</scope>
    <source>
        <strain evidence="5 6">BN140002</strain>
    </source>
</reference>
<accession>A0A5B2VD97</accession>
<evidence type="ECO:0000256" key="3">
    <source>
        <dbReference type="ARBA" id="ARBA00022729"/>
    </source>
</evidence>
<dbReference type="GO" id="GO:0015833">
    <property type="term" value="P:peptide transport"/>
    <property type="evidence" value="ECO:0007669"/>
    <property type="project" value="TreeGrafter"/>
</dbReference>
<dbReference type="Gene3D" id="3.10.105.10">
    <property type="entry name" value="Dipeptide-binding Protein, Domain 3"/>
    <property type="match status" value="1"/>
</dbReference>
<dbReference type="InterPro" id="IPR030678">
    <property type="entry name" value="Peptide/Ni-bd"/>
</dbReference>
<dbReference type="Pfam" id="PF00496">
    <property type="entry name" value="SBP_bac_5"/>
    <property type="match status" value="1"/>
</dbReference>
<dbReference type="OrthoDB" id="9803988at2"/>
<dbReference type="GO" id="GO:0042884">
    <property type="term" value="P:microcin transport"/>
    <property type="evidence" value="ECO:0007669"/>
    <property type="project" value="TreeGrafter"/>
</dbReference>